<dbReference type="EMBL" id="JAQOUE010000002">
    <property type="protein sequence ID" value="MDT7043869.1"/>
    <property type="molecule type" value="Genomic_DNA"/>
</dbReference>
<comment type="subunit">
    <text evidence="9">Component of the Sec protein translocase complex. Heterotrimer consisting of SecY, SecE and SecG subunits. The heterotrimers can form oligomers, although 1 heterotrimer is thought to be able to translocate proteins. Interacts with the ribosome. Interacts with SecDF, and other proteins may be involved. Interacts with SecA.</text>
</comment>
<dbReference type="Gene3D" id="1.20.5.1030">
    <property type="entry name" value="Preprotein translocase secy subunit"/>
    <property type="match status" value="1"/>
</dbReference>
<evidence type="ECO:0000256" key="7">
    <source>
        <dbReference type="ARBA" id="ARBA00023010"/>
    </source>
</evidence>
<evidence type="ECO:0000256" key="9">
    <source>
        <dbReference type="HAMAP-Rule" id="MF_00422"/>
    </source>
</evidence>
<protein>
    <recommendedName>
        <fullName evidence="9">Protein translocase subunit SecE</fullName>
    </recommendedName>
</protein>
<sequence length="63" mass="7268">MRKLWGRITEFLSEVKAELKKVTYPTRDETIGSTSVVVVFCVIMSLYLSFVDSILVWLVSRIL</sequence>
<evidence type="ECO:0000256" key="3">
    <source>
        <dbReference type="ARBA" id="ARBA00022475"/>
    </source>
</evidence>
<dbReference type="PANTHER" id="PTHR33910:SF1">
    <property type="entry name" value="PROTEIN TRANSLOCASE SUBUNIT SECE"/>
    <property type="match status" value="1"/>
</dbReference>
<evidence type="ECO:0000313" key="11">
    <source>
        <dbReference type="Proteomes" id="UP001250932"/>
    </source>
</evidence>
<keyword evidence="6 9" id="KW-1133">Transmembrane helix</keyword>
<evidence type="ECO:0000256" key="2">
    <source>
        <dbReference type="ARBA" id="ARBA00022448"/>
    </source>
</evidence>
<comment type="function">
    <text evidence="9">Essential subunit of the Sec protein translocation channel SecYEG. Clamps together the 2 halves of SecY. May contact the channel plug during translocation.</text>
</comment>
<organism evidence="10 11">
    <name type="scientific">Candidatus Nitronereus thalassa</name>
    <dbReference type="NCBI Taxonomy" id="3020898"/>
    <lineage>
        <taxon>Bacteria</taxon>
        <taxon>Pseudomonadati</taxon>
        <taxon>Nitrospirota</taxon>
        <taxon>Nitrospiria</taxon>
        <taxon>Nitrospirales</taxon>
        <taxon>Nitrospiraceae</taxon>
        <taxon>Candidatus Nitronereus</taxon>
    </lineage>
</organism>
<evidence type="ECO:0000256" key="8">
    <source>
        <dbReference type="ARBA" id="ARBA00023136"/>
    </source>
</evidence>
<gene>
    <name evidence="9 10" type="primary">secE</name>
    <name evidence="10" type="ORF">PPG34_16055</name>
</gene>
<dbReference type="PANTHER" id="PTHR33910">
    <property type="entry name" value="PROTEIN TRANSLOCASE SUBUNIT SECE"/>
    <property type="match status" value="1"/>
</dbReference>
<name>A0ABU3KCB5_9BACT</name>
<keyword evidence="5 9" id="KW-0653">Protein transport</keyword>
<dbReference type="InterPro" id="IPR001901">
    <property type="entry name" value="Translocase_SecE/Sec61-g"/>
</dbReference>
<dbReference type="Pfam" id="PF00584">
    <property type="entry name" value="SecE"/>
    <property type="match status" value="1"/>
</dbReference>
<dbReference type="HAMAP" id="MF_00422">
    <property type="entry name" value="SecE"/>
    <property type="match status" value="1"/>
</dbReference>
<comment type="similarity">
    <text evidence="9">Belongs to the SecE/SEC61-gamma family.</text>
</comment>
<comment type="subcellular location">
    <subcellularLocation>
        <location evidence="9">Cell membrane</location>
        <topology evidence="9">Single-pass membrane protein</topology>
    </subcellularLocation>
    <subcellularLocation>
        <location evidence="1">Membrane</location>
    </subcellularLocation>
</comment>
<reference evidence="10 11" key="1">
    <citation type="journal article" date="2023" name="ISME J.">
        <title>Cultivation and genomic characterization of novel and ubiquitous marine nitrite-oxidizing bacteria from the Nitrospirales.</title>
        <authorList>
            <person name="Mueller A.J."/>
            <person name="Daebeler A."/>
            <person name="Herbold C.W."/>
            <person name="Kirkegaard R.H."/>
            <person name="Daims H."/>
        </authorList>
    </citation>
    <scope>NUCLEOTIDE SEQUENCE [LARGE SCALE GENOMIC DNA]</scope>
    <source>
        <strain evidence="10 11">EB</strain>
    </source>
</reference>
<evidence type="ECO:0000256" key="4">
    <source>
        <dbReference type="ARBA" id="ARBA00022692"/>
    </source>
</evidence>
<dbReference type="Proteomes" id="UP001250932">
    <property type="component" value="Unassembled WGS sequence"/>
</dbReference>
<dbReference type="InterPro" id="IPR005807">
    <property type="entry name" value="SecE_bac"/>
</dbReference>
<keyword evidence="8 9" id="KW-0472">Membrane</keyword>
<comment type="caution">
    <text evidence="10">The sequence shown here is derived from an EMBL/GenBank/DDBJ whole genome shotgun (WGS) entry which is preliminary data.</text>
</comment>
<evidence type="ECO:0000256" key="5">
    <source>
        <dbReference type="ARBA" id="ARBA00022927"/>
    </source>
</evidence>
<keyword evidence="11" id="KW-1185">Reference proteome</keyword>
<accession>A0ABU3KCB5</accession>
<proteinExistence type="inferred from homology"/>
<evidence type="ECO:0000256" key="6">
    <source>
        <dbReference type="ARBA" id="ARBA00022989"/>
    </source>
</evidence>
<keyword evidence="4 9" id="KW-0812">Transmembrane</keyword>
<dbReference type="RefSeq" id="WP_313834456.1">
    <property type="nucleotide sequence ID" value="NZ_JAQOUE010000002.1"/>
</dbReference>
<dbReference type="NCBIfam" id="TIGR00964">
    <property type="entry name" value="secE_bact"/>
    <property type="match status" value="1"/>
</dbReference>
<keyword evidence="7 9" id="KW-0811">Translocation</keyword>
<keyword evidence="3 9" id="KW-1003">Cell membrane</keyword>
<evidence type="ECO:0000256" key="1">
    <source>
        <dbReference type="ARBA" id="ARBA00004370"/>
    </source>
</evidence>
<feature type="transmembrane region" description="Helical" evidence="9">
    <location>
        <begin position="36"/>
        <end position="59"/>
    </location>
</feature>
<keyword evidence="2 9" id="KW-0813">Transport</keyword>
<dbReference type="InterPro" id="IPR038379">
    <property type="entry name" value="SecE_sf"/>
</dbReference>
<evidence type="ECO:0000313" key="10">
    <source>
        <dbReference type="EMBL" id="MDT7043869.1"/>
    </source>
</evidence>